<gene>
    <name evidence="1" type="ORF">PXEA_LOCUS12214</name>
</gene>
<organism evidence="1 2">
    <name type="scientific">Protopolystoma xenopodis</name>
    <dbReference type="NCBI Taxonomy" id="117903"/>
    <lineage>
        <taxon>Eukaryota</taxon>
        <taxon>Metazoa</taxon>
        <taxon>Spiralia</taxon>
        <taxon>Lophotrochozoa</taxon>
        <taxon>Platyhelminthes</taxon>
        <taxon>Monogenea</taxon>
        <taxon>Polyopisthocotylea</taxon>
        <taxon>Polystomatidea</taxon>
        <taxon>Polystomatidae</taxon>
        <taxon>Protopolystoma</taxon>
    </lineage>
</organism>
<proteinExistence type="predicted"/>
<dbReference type="AlphaFoldDB" id="A0A448WS16"/>
<keyword evidence="2" id="KW-1185">Reference proteome</keyword>
<name>A0A448WS16_9PLAT</name>
<comment type="caution">
    <text evidence="1">The sequence shown here is derived from an EMBL/GenBank/DDBJ whole genome shotgun (WGS) entry which is preliminary data.</text>
</comment>
<dbReference type="Proteomes" id="UP000784294">
    <property type="component" value="Unassembled WGS sequence"/>
</dbReference>
<evidence type="ECO:0000313" key="1">
    <source>
        <dbReference type="EMBL" id="VEL18774.1"/>
    </source>
</evidence>
<dbReference type="EMBL" id="CAAALY010038573">
    <property type="protein sequence ID" value="VEL18774.1"/>
    <property type="molecule type" value="Genomic_DNA"/>
</dbReference>
<protein>
    <submittedName>
        <fullName evidence="1">Uncharacterized protein</fullName>
    </submittedName>
</protein>
<evidence type="ECO:0000313" key="2">
    <source>
        <dbReference type="Proteomes" id="UP000784294"/>
    </source>
</evidence>
<sequence length="96" mass="10820">MQWEIKSPFCKGCGNSSSIFTSSKSENLARRIRRIVAEQAKEKRHSSRSSHVWLMLPSFDEGRRDLGFVEVVINRVVTSQIHQTPGSESGSRSQNA</sequence>
<accession>A0A448WS16</accession>
<reference evidence="1" key="1">
    <citation type="submission" date="2018-11" db="EMBL/GenBank/DDBJ databases">
        <authorList>
            <consortium name="Pathogen Informatics"/>
        </authorList>
    </citation>
    <scope>NUCLEOTIDE SEQUENCE</scope>
</reference>